<dbReference type="Proteomes" id="UP000315914">
    <property type="component" value="Unassembled WGS sequence"/>
</dbReference>
<feature type="compositionally biased region" description="Basic and acidic residues" evidence="1">
    <location>
        <begin position="27"/>
        <end position="51"/>
    </location>
</feature>
<proteinExistence type="predicted"/>
<evidence type="ECO:0000256" key="1">
    <source>
        <dbReference type="SAM" id="MobiDB-lite"/>
    </source>
</evidence>
<organism evidence="2 3">
    <name type="scientific">Bradyrhizobium sacchari</name>
    <dbReference type="NCBI Taxonomy" id="1399419"/>
    <lineage>
        <taxon>Bacteria</taxon>
        <taxon>Pseudomonadati</taxon>
        <taxon>Pseudomonadota</taxon>
        <taxon>Alphaproteobacteria</taxon>
        <taxon>Hyphomicrobiales</taxon>
        <taxon>Nitrobacteraceae</taxon>
        <taxon>Bradyrhizobium</taxon>
    </lineage>
</organism>
<name>A0A560JSC6_9BRAD</name>
<gene>
    <name evidence="2" type="ORF">FBZ95_105137</name>
</gene>
<dbReference type="AlphaFoldDB" id="A0A560JSC6"/>
<dbReference type="STRING" id="1399419.A5906_30150"/>
<evidence type="ECO:0000313" key="3">
    <source>
        <dbReference type="Proteomes" id="UP000315914"/>
    </source>
</evidence>
<feature type="region of interest" description="Disordered" evidence="1">
    <location>
        <begin position="22"/>
        <end position="59"/>
    </location>
</feature>
<dbReference type="OrthoDB" id="8243992at2"/>
<accession>A0A560JSC6</accession>
<dbReference type="RefSeq" id="WP_080135384.1">
    <property type="nucleotide sequence ID" value="NZ_LWIG01000008.1"/>
</dbReference>
<evidence type="ECO:0000313" key="2">
    <source>
        <dbReference type="EMBL" id="TWB73886.1"/>
    </source>
</evidence>
<sequence>MGKAKDIKERIVGKAKQTLGEVIGDQSLHEDGKAQAAHGRDEQDKPKEINPLKKLNHLT</sequence>
<evidence type="ECO:0008006" key="4">
    <source>
        <dbReference type="Google" id="ProtNLM"/>
    </source>
</evidence>
<comment type="caution">
    <text evidence="2">The sequence shown here is derived from an EMBL/GenBank/DDBJ whole genome shotgun (WGS) entry which is preliminary data.</text>
</comment>
<reference evidence="2 3" key="1">
    <citation type="submission" date="2019-06" db="EMBL/GenBank/DDBJ databases">
        <title>Genomic Encyclopedia of Type Strains, Phase IV (KMG-V): Genome sequencing to study the core and pangenomes of soil and plant-associated prokaryotes.</title>
        <authorList>
            <person name="Whitman W."/>
        </authorList>
    </citation>
    <scope>NUCLEOTIDE SEQUENCE [LARGE SCALE GENOMIC DNA]</scope>
    <source>
        <strain evidence="2 3">BR 10556</strain>
    </source>
</reference>
<keyword evidence="3" id="KW-1185">Reference proteome</keyword>
<protein>
    <recommendedName>
        <fullName evidence="4">CsbD-like protein</fullName>
    </recommendedName>
</protein>
<dbReference type="EMBL" id="VITW01000005">
    <property type="protein sequence ID" value="TWB73886.1"/>
    <property type="molecule type" value="Genomic_DNA"/>
</dbReference>